<proteinExistence type="predicted"/>
<dbReference type="AlphaFoldDB" id="A3V8S9"/>
<sequence>MANESWPLPDRLLHHETLYLSQSENFGRRNHPRFRSIMGSAGVLIWISGFASDGLVWEFAPARPLPGSNHLMWFLSVILDSAAGADAGRAS</sequence>
<reference evidence="1 2" key="1">
    <citation type="submission" date="2006-01" db="EMBL/GenBank/DDBJ databases">
        <authorList>
            <person name="Hagstrom A."/>
            <person name="Ferriera S."/>
            <person name="Johnson J."/>
            <person name="Kravitz S."/>
            <person name="Halpern A."/>
            <person name="Remington K."/>
            <person name="Beeson K."/>
            <person name="Tran B."/>
            <person name="Rogers Y.-H."/>
            <person name="Friedman R."/>
            <person name="Venter J.C."/>
        </authorList>
    </citation>
    <scope>NUCLEOTIDE SEQUENCE [LARGE SCALE GENOMIC DNA]</scope>
    <source>
        <strain evidence="1 2">SKA53</strain>
    </source>
</reference>
<name>A3V8S9_9RHOB</name>
<dbReference type="HOGENOM" id="CLU_2423411_0_0_5"/>
<dbReference type="EMBL" id="AAMS01000009">
    <property type="protein sequence ID" value="EAQ05510.1"/>
    <property type="molecule type" value="Genomic_DNA"/>
</dbReference>
<organism evidence="1 2">
    <name type="scientific">Yoonia vestfoldensis SKA53</name>
    <dbReference type="NCBI Taxonomy" id="314232"/>
    <lineage>
        <taxon>Bacteria</taxon>
        <taxon>Pseudomonadati</taxon>
        <taxon>Pseudomonadota</taxon>
        <taxon>Alphaproteobacteria</taxon>
        <taxon>Rhodobacterales</taxon>
        <taxon>Paracoccaceae</taxon>
        <taxon>Yoonia</taxon>
    </lineage>
</organism>
<protein>
    <submittedName>
        <fullName evidence="1">Uncharacterized protein</fullName>
    </submittedName>
</protein>
<gene>
    <name evidence="1" type="ORF">SKA53_03839</name>
</gene>
<accession>A3V8S9</accession>
<dbReference type="Proteomes" id="UP000004507">
    <property type="component" value="Unassembled WGS sequence"/>
</dbReference>
<dbReference type="STRING" id="314232.SKA53_03839"/>
<evidence type="ECO:0000313" key="2">
    <source>
        <dbReference type="Proteomes" id="UP000004507"/>
    </source>
</evidence>
<keyword evidence="2" id="KW-1185">Reference proteome</keyword>
<evidence type="ECO:0000313" key="1">
    <source>
        <dbReference type="EMBL" id="EAQ05510.1"/>
    </source>
</evidence>
<comment type="caution">
    <text evidence="1">The sequence shown here is derived from an EMBL/GenBank/DDBJ whole genome shotgun (WGS) entry which is preliminary data.</text>
</comment>